<dbReference type="Pfam" id="PF25917">
    <property type="entry name" value="BSH_RND"/>
    <property type="match status" value="1"/>
</dbReference>
<feature type="domain" description="Multidrug resistance protein MdtA-like barrel-sandwich hybrid" evidence="7">
    <location>
        <begin position="76"/>
        <end position="284"/>
    </location>
</feature>
<feature type="region of interest" description="Disordered" evidence="5">
    <location>
        <begin position="393"/>
        <end position="428"/>
    </location>
</feature>
<evidence type="ECO:0000259" key="7">
    <source>
        <dbReference type="Pfam" id="PF25917"/>
    </source>
</evidence>
<gene>
    <name evidence="9" type="ORF">MELA_02877</name>
</gene>
<evidence type="ECO:0000256" key="3">
    <source>
        <dbReference type="ARBA" id="ARBA00023054"/>
    </source>
</evidence>
<feature type="coiled-coil region" evidence="4">
    <location>
        <begin position="217"/>
        <end position="251"/>
    </location>
</feature>
<dbReference type="GO" id="GO:0030313">
    <property type="term" value="C:cell envelope"/>
    <property type="evidence" value="ECO:0007669"/>
    <property type="project" value="UniProtKB-SubCell"/>
</dbReference>
<feature type="compositionally biased region" description="Polar residues" evidence="5">
    <location>
        <begin position="477"/>
        <end position="486"/>
    </location>
</feature>
<dbReference type="InterPro" id="IPR050465">
    <property type="entry name" value="UPF0194_transport"/>
</dbReference>
<comment type="subcellular location">
    <subcellularLocation>
        <location evidence="1">Cell envelope</location>
    </subcellularLocation>
</comment>
<evidence type="ECO:0000256" key="4">
    <source>
        <dbReference type="SAM" id="Coils"/>
    </source>
</evidence>
<dbReference type="InterPro" id="IPR058625">
    <property type="entry name" value="MdtA-like_BSH"/>
</dbReference>
<evidence type="ECO:0000313" key="10">
    <source>
        <dbReference type="Proteomes" id="UP000334340"/>
    </source>
</evidence>
<dbReference type="PANTHER" id="PTHR32347:SF14">
    <property type="entry name" value="EFFLUX SYSTEM COMPONENT YKNX-RELATED"/>
    <property type="match status" value="1"/>
</dbReference>
<organism evidence="9 10">
    <name type="scientific">Candidatus Methylomirabilis lanthanidiphila</name>
    <dbReference type="NCBI Taxonomy" id="2211376"/>
    <lineage>
        <taxon>Bacteria</taxon>
        <taxon>Candidatus Methylomirabilota</taxon>
        <taxon>Candidatus Methylomirabilia</taxon>
        <taxon>Candidatus Methylomirabilales</taxon>
        <taxon>Candidatus Methylomirabilaceae</taxon>
        <taxon>Candidatus Methylomirabilis</taxon>
    </lineage>
</organism>
<protein>
    <submittedName>
        <fullName evidence="9">Periplasmic component of efflux system</fullName>
    </submittedName>
</protein>
<feature type="transmembrane region" description="Helical" evidence="6">
    <location>
        <begin position="26"/>
        <end position="45"/>
    </location>
</feature>
<evidence type="ECO:0000313" key="9">
    <source>
        <dbReference type="EMBL" id="VUZ86474.1"/>
    </source>
</evidence>
<accession>A0A564ZMC7</accession>
<feature type="domain" description="CusB-like beta-barrel" evidence="8">
    <location>
        <begin position="298"/>
        <end position="370"/>
    </location>
</feature>
<dbReference type="GO" id="GO:0016020">
    <property type="term" value="C:membrane"/>
    <property type="evidence" value="ECO:0007669"/>
    <property type="project" value="InterPro"/>
</dbReference>
<dbReference type="Pfam" id="PF25954">
    <property type="entry name" value="Beta-barrel_RND_2"/>
    <property type="match status" value="1"/>
</dbReference>
<reference evidence="9 10" key="1">
    <citation type="submission" date="2019-07" db="EMBL/GenBank/DDBJ databases">
        <authorList>
            <person name="Cremers G."/>
        </authorList>
    </citation>
    <scope>NUCLEOTIDE SEQUENCE [LARGE SCALE GENOMIC DNA]</scope>
</reference>
<keyword evidence="6" id="KW-1133">Transmembrane helix</keyword>
<dbReference type="PANTHER" id="PTHR32347">
    <property type="entry name" value="EFFLUX SYSTEM COMPONENT YKNX-RELATED"/>
    <property type="match status" value="1"/>
</dbReference>
<dbReference type="GO" id="GO:0022857">
    <property type="term" value="F:transmembrane transporter activity"/>
    <property type="evidence" value="ECO:0007669"/>
    <property type="project" value="InterPro"/>
</dbReference>
<dbReference type="Gene3D" id="2.40.50.100">
    <property type="match status" value="2"/>
</dbReference>
<sequence>MTSMTTPTQNTRSSWTSRLTPRTSRLVIIGLIVLSALGGWAFFWGPNRVEYRTAKIERGDIEATISATGNPNAVVTVQVGSQVSGNIKELYADFNTKVRKGQLVARIDPEIFEAKVNQAKGNLDNTRASVLNARAMLQKTEADIANTKASLEVAKANVAKAKVAVLDAKIKLKSRLNLYEDGGISAEERDSAQAAYDSNVAALEASQAQEQAAVSSLRAAKAQHEVAEAQLAGSQAQVKQSEAALRQAQVDLDHTYIRAPVDGIVVSRNVDVGQTVAASLQAPTLFLIAQDLTKMQVDTNVDEADIGRIRVGQDATFTVDAFPGEIFKGKVTQIRQAPLNVQNVITYNAVIGVANPDFKLFPGMTANVKILVDRREHVLKIPNAALRFRPPELKGQIPRGEEGGVRTAQGPSTGKGAPGSVSDQKTESGQTIWVLGDDKKPRPVTVTLGVADSGFSEVVGGDLRDGQELIVGIASKAGSSTGQPQPFGQRGPRF</sequence>
<dbReference type="NCBIfam" id="TIGR01730">
    <property type="entry name" value="RND_mfp"/>
    <property type="match status" value="1"/>
</dbReference>
<keyword evidence="6" id="KW-0812">Transmembrane</keyword>
<evidence type="ECO:0000256" key="1">
    <source>
        <dbReference type="ARBA" id="ARBA00004196"/>
    </source>
</evidence>
<dbReference type="Gene3D" id="2.40.30.170">
    <property type="match status" value="1"/>
</dbReference>
<dbReference type="SUPFAM" id="SSF111369">
    <property type="entry name" value="HlyD-like secretion proteins"/>
    <property type="match status" value="2"/>
</dbReference>
<evidence type="ECO:0000256" key="5">
    <source>
        <dbReference type="SAM" id="MobiDB-lite"/>
    </source>
</evidence>
<keyword evidence="3 4" id="KW-0175">Coiled coil</keyword>
<keyword evidence="6" id="KW-0472">Membrane</keyword>
<evidence type="ECO:0000256" key="2">
    <source>
        <dbReference type="ARBA" id="ARBA00009477"/>
    </source>
</evidence>
<keyword evidence="10" id="KW-1185">Reference proteome</keyword>
<dbReference type="InterPro" id="IPR058792">
    <property type="entry name" value="Beta-barrel_RND_2"/>
</dbReference>
<dbReference type="AlphaFoldDB" id="A0A564ZMC7"/>
<evidence type="ECO:0000256" key="6">
    <source>
        <dbReference type="SAM" id="Phobius"/>
    </source>
</evidence>
<name>A0A564ZMC7_9BACT</name>
<evidence type="ECO:0000259" key="8">
    <source>
        <dbReference type="Pfam" id="PF25954"/>
    </source>
</evidence>
<dbReference type="Gene3D" id="1.10.287.470">
    <property type="entry name" value="Helix hairpin bin"/>
    <property type="match status" value="2"/>
</dbReference>
<dbReference type="Proteomes" id="UP000334340">
    <property type="component" value="Unassembled WGS sequence"/>
</dbReference>
<feature type="region of interest" description="Disordered" evidence="5">
    <location>
        <begin position="475"/>
        <end position="494"/>
    </location>
</feature>
<comment type="similarity">
    <text evidence="2">Belongs to the membrane fusion protein (MFP) (TC 8.A.1) family.</text>
</comment>
<dbReference type="InterPro" id="IPR006143">
    <property type="entry name" value="RND_pump_MFP"/>
</dbReference>
<proteinExistence type="inferred from homology"/>
<dbReference type="EMBL" id="CABIKM010000060">
    <property type="protein sequence ID" value="VUZ86474.1"/>
    <property type="molecule type" value="Genomic_DNA"/>
</dbReference>